<evidence type="ECO:0008006" key="3">
    <source>
        <dbReference type="Google" id="ProtNLM"/>
    </source>
</evidence>
<evidence type="ECO:0000313" key="2">
    <source>
        <dbReference type="Proteomes" id="UP001217476"/>
    </source>
</evidence>
<accession>A0AAJ6B0B9</accession>
<reference evidence="1" key="1">
    <citation type="submission" date="2023-03" db="EMBL/GenBank/DDBJ databases">
        <title>Andean soil-derived lignocellulolytic bacterial consortium as a source of novel taxa and putative plastic-active enzymes.</title>
        <authorList>
            <person name="Diaz-Garcia L."/>
            <person name="Chuvochina M."/>
            <person name="Feuerriegel G."/>
            <person name="Bunk B."/>
            <person name="Sproer C."/>
            <person name="Streit W.R."/>
            <person name="Rodriguez L.M."/>
            <person name="Overmann J."/>
            <person name="Jimenez D.J."/>
        </authorList>
    </citation>
    <scope>NUCLEOTIDE SEQUENCE</scope>
    <source>
        <strain evidence="1">MAG 4196</strain>
    </source>
</reference>
<gene>
    <name evidence="1" type="ORF">P0Y65_20640</name>
</gene>
<name>A0AAJ6B0B9_9HYPH</name>
<protein>
    <recommendedName>
        <fullName evidence="3">Phage tail protein</fullName>
    </recommendedName>
</protein>
<proteinExistence type="predicted"/>
<dbReference type="AlphaFoldDB" id="A0AAJ6B0B9"/>
<dbReference type="EMBL" id="CP119312">
    <property type="protein sequence ID" value="WEK04551.1"/>
    <property type="molecule type" value="Genomic_DNA"/>
</dbReference>
<sequence length="195" mass="21625">MVGLKITWADVSGLRRVQAMIEALGDDRFRTVAARAINRTGDMAKTQVVRAMIRQTGLKRPVLVKAIGKPKGSSSTDLTYVMTTRGGDIALKYFDAREVGRGVSAKPFGKRRRFVGKFMKAGWTPNRVAVRKFAGHVFERASSDRTPIEKVKSGVIIPVEMVQGQSAQAFERAVRTNLPRRVEHEIKRLSKGTLS</sequence>
<dbReference type="Proteomes" id="UP001217476">
    <property type="component" value="Chromosome"/>
</dbReference>
<organism evidence="1 2">
    <name type="scientific">Candidatus Devosia phytovorans</name>
    <dbReference type="NCBI Taxonomy" id="3121372"/>
    <lineage>
        <taxon>Bacteria</taxon>
        <taxon>Pseudomonadati</taxon>
        <taxon>Pseudomonadota</taxon>
        <taxon>Alphaproteobacteria</taxon>
        <taxon>Hyphomicrobiales</taxon>
        <taxon>Devosiaceae</taxon>
        <taxon>Devosia</taxon>
    </lineage>
</organism>
<evidence type="ECO:0000313" key="1">
    <source>
        <dbReference type="EMBL" id="WEK04551.1"/>
    </source>
</evidence>